<dbReference type="AlphaFoldDB" id="A0A6N9PVK5"/>
<feature type="domain" description="AAA+ ATPase" evidence="3">
    <location>
        <begin position="151"/>
        <end position="303"/>
    </location>
</feature>
<proteinExistence type="predicted"/>
<gene>
    <name evidence="4" type="primary">spoIIIAA</name>
    <name evidence="4" type="ORF">ERL59_01070</name>
</gene>
<dbReference type="GO" id="GO:0005524">
    <property type="term" value="F:ATP binding"/>
    <property type="evidence" value="ECO:0007669"/>
    <property type="project" value="UniProtKB-KW"/>
</dbReference>
<evidence type="ECO:0000256" key="1">
    <source>
        <dbReference type="ARBA" id="ARBA00022741"/>
    </source>
</evidence>
<evidence type="ECO:0000256" key="2">
    <source>
        <dbReference type="ARBA" id="ARBA00022840"/>
    </source>
</evidence>
<accession>A0A6N9PVK5</accession>
<dbReference type="SMART" id="SM00382">
    <property type="entry name" value="AAA"/>
    <property type="match status" value="1"/>
</dbReference>
<dbReference type="InterPro" id="IPR045735">
    <property type="entry name" value="Spore_III_AA_AAA+_ATPase"/>
</dbReference>
<comment type="caution">
    <text evidence="4">The sequence shown here is derived from an EMBL/GenBank/DDBJ whole genome shotgun (WGS) entry which is preliminary data.</text>
</comment>
<dbReference type="Pfam" id="PF19568">
    <property type="entry name" value="Spore_III_AA"/>
    <property type="match status" value="1"/>
</dbReference>
<dbReference type="OrthoDB" id="9768243at2"/>
<protein>
    <submittedName>
        <fullName evidence="4">Stage III sporulation protein AA</fullName>
    </submittedName>
</protein>
<dbReference type="Gene3D" id="3.40.50.300">
    <property type="entry name" value="P-loop containing nucleotide triphosphate hydrolases"/>
    <property type="match status" value="1"/>
</dbReference>
<dbReference type="InterPro" id="IPR003593">
    <property type="entry name" value="AAA+_ATPase"/>
</dbReference>
<dbReference type="PANTHER" id="PTHR20953:SF3">
    <property type="entry name" value="P-LOOP CONTAINING NUCLEOSIDE TRIPHOSPHATE HYDROLASES SUPERFAMILY PROTEIN"/>
    <property type="match status" value="1"/>
</dbReference>
<keyword evidence="1" id="KW-0547">Nucleotide-binding</keyword>
<reference evidence="4 5" key="1">
    <citation type="submission" date="2019-01" db="EMBL/GenBank/DDBJ databases">
        <title>Chengkuizengella sp. nov., isolated from deep-sea sediment of East Pacific Ocean.</title>
        <authorList>
            <person name="Yang J."/>
            <person name="Lai Q."/>
            <person name="Shao Z."/>
        </authorList>
    </citation>
    <scope>NUCLEOTIDE SEQUENCE [LARGE SCALE GENOMIC DNA]</scope>
    <source>
        <strain evidence="4 5">YPA3-1-1</strain>
    </source>
</reference>
<keyword evidence="5" id="KW-1185">Reference proteome</keyword>
<keyword evidence="2" id="KW-0067">ATP-binding</keyword>
<dbReference type="SUPFAM" id="SSF52540">
    <property type="entry name" value="P-loop containing nucleoside triphosphate hydrolases"/>
    <property type="match status" value="1"/>
</dbReference>
<evidence type="ECO:0000313" key="5">
    <source>
        <dbReference type="Proteomes" id="UP000448943"/>
    </source>
</evidence>
<evidence type="ECO:0000259" key="3">
    <source>
        <dbReference type="SMART" id="SM00382"/>
    </source>
</evidence>
<dbReference type="RefSeq" id="WP_160643629.1">
    <property type="nucleotide sequence ID" value="NZ_SIJB01000004.1"/>
</dbReference>
<sequence>MLQSIIHMLPETIRNIIERIPSSIIQNIEEIRIRENRPLEIGYSGKYSFISSQGRMLNSSMEAYLPTHQDILRLLNIVTNHSMYTIEEELKRGYITVKGGHRIGLSGRTILEHGFVKQIRDVSSFNIRIAREVIGVGKQVLPFIMDVQRKTVHHTLIISAPQLGKTTLLRDLSRMISYGSWNNQVTWDGLKVGIVDERSEIAACYKGVPHFDVGPRTDVLDSCPKAEGMMMLIRSMSPDVLIVDEIGREEDVKAIHEAVHAGIRVITTSHALNLEDIKNRPVLKHLYAQGIFSRYIVLSRRYGIGTVEAILDSQGKQLNQKTIEDVRG</sequence>
<dbReference type="Proteomes" id="UP000448943">
    <property type="component" value="Unassembled WGS sequence"/>
</dbReference>
<dbReference type="PANTHER" id="PTHR20953">
    <property type="entry name" value="KINASE-RELATED"/>
    <property type="match status" value="1"/>
</dbReference>
<name>A0A6N9PVK5_9BACL</name>
<dbReference type="InterPro" id="IPR027417">
    <property type="entry name" value="P-loop_NTPase"/>
</dbReference>
<organism evidence="4 5">
    <name type="scientific">Chengkuizengella marina</name>
    <dbReference type="NCBI Taxonomy" id="2507566"/>
    <lineage>
        <taxon>Bacteria</taxon>
        <taxon>Bacillati</taxon>
        <taxon>Bacillota</taxon>
        <taxon>Bacilli</taxon>
        <taxon>Bacillales</taxon>
        <taxon>Paenibacillaceae</taxon>
        <taxon>Chengkuizengella</taxon>
    </lineage>
</organism>
<dbReference type="EMBL" id="SIJB01000004">
    <property type="protein sequence ID" value="NBI27559.1"/>
    <property type="molecule type" value="Genomic_DNA"/>
</dbReference>
<dbReference type="NCBIfam" id="TIGR02858">
    <property type="entry name" value="spore_III_AA"/>
    <property type="match status" value="1"/>
</dbReference>
<dbReference type="InterPro" id="IPR014217">
    <property type="entry name" value="Spore_III_AA"/>
</dbReference>
<evidence type="ECO:0000313" key="4">
    <source>
        <dbReference type="EMBL" id="NBI27559.1"/>
    </source>
</evidence>